<accession>A0ABR0NNM5</accession>
<proteinExistence type="predicted"/>
<dbReference type="Proteomes" id="UP001358586">
    <property type="component" value="Chromosome 9"/>
</dbReference>
<evidence type="ECO:0000313" key="2">
    <source>
        <dbReference type="Proteomes" id="UP001358586"/>
    </source>
</evidence>
<comment type="caution">
    <text evidence="1">The sequence shown here is derived from an EMBL/GenBank/DDBJ whole genome shotgun (WGS) entry which is preliminary data.</text>
</comment>
<sequence>MLMRENERILNEIERRRRKMKEKEFEKGKESERTKKAIEIAKECDKEFSRKMSNLSDCDDNVKSLNPCAKYSCIYMPVRKRFERLDCLHIFMLKYFSFGMCDLLMKAKFLLHFGTNDQNHVFKPRAYVPKLLLRKGDTLKWFFPKEGGHASNPLSCRTFCGSQVFGNNFIKFMSKGVCDFERFFVSKWPDLRTNRLQEGGYDTAQAASCFDTT</sequence>
<reference evidence="1 2" key="1">
    <citation type="submission" date="2023-03" db="EMBL/GenBank/DDBJ databases">
        <title>WGS of Gossypium arboreum.</title>
        <authorList>
            <person name="Yu D."/>
        </authorList>
    </citation>
    <scope>NUCLEOTIDE SEQUENCE [LARGE SCALE GENOMIC DNA]</scope>
    <source>
        <tissue evidence="1">Leaf</tissue>
    </source>
</reference>
<evidence type="ECO:0000313" key="1">
    <source>
        <dbReference type="EMBL" id="KAK5802934.1"/>
    </source>
</evidence>
<name>A0ABR0NNM5_GOSAR</name>
<keyword evidence="2" id="KW-1185">Reference proteome</keyword>
<protein>
    <submittedName>
        <fullName evidence="1">Uncharacterized protein</fullName>
    </submittedName>
</protein>
<organism evidence="1 2">
    <name type="scientific">Gossypium arboreum</name>
    <name type="common">Tree cotton</name>
    <name type="synonym">Gossypium nanking</name>
    <dbReference type="NCBI Taxonomy" id="29729"/>
    <lineage>
        <taxon>Eukaryota</taxon>
        <taxon>Viridiplantae</taxon>
        <taxon>Streptophyta</taxon>
        <taxon>Embryophyta</taxon>
        <taxon>Tracheophyta</taxon>
        <taxon>Spermatophyta</taxon>
        <taxon>Magnoliopsida</taxon>
        <taxon>eudicotyledons</taxon>
        <taxon>Gunneridae</taxon>
        <taxon>Pentapetalae</taxon>
        <taxon>rosids</taxon>
        <taxon>malvids</taxon>
        <taxon>Malvales</taxon>
        <taxon>Malvaceae</taxon>
        <taxon>Malvoideae</taxon>
        <taxon>Gossypium</taxon>
    </lineage>
</organism>
<gene>
    <name evidence="1" type="ORF">PVK06_030567</name>
</gene>
<dbReference type="EMBL" id="JARKNE010000009">
    <property type="protein sequence ID" value="KAK5802934.1"/>
    <property type="molecule type" value="Genomic_DNA"/>
</dbReference>